<dbReference type="SUPFAM" id="SSF53901">
    <property type="entry name" value="Thiolase-like"/>
    <property type="match status" value="2"/>
</dbReference>
<dbReference type="PROSITE" id="PS52004">
    <property type="entry name" value="KS3_2"/>
    <property type="match status" value="1"/>
</dbReference>
<dbReference type="CDD" id="cd00834">
    <property type="entry name" value="KAS_I_II"/>
    <property type="match status" value="1"/>
</dbReference>
<dbReference type="PANTHER" id="PTHR11712:SF336">
    <property type="entry name" value="3-OXOACYL-[ACYL-CARRIER-PROTEIN] SYNTHASE, MITOCHONDRIAL"/>
    <property type="match status" value="1"/>
</dbReference>
<evidence type="ECO:0000256" key="4">
    <source>
        <dbReference type="RuleBase" id="RU003694"/>
    </source>
</evidence>
<dbReference type="InterPro" id="IPR014031">
    <property type="entry name" value="Ketoacyl_synth_C"/>
</dbReference>
<sequence>MMMFPVYITGLGVQTSIGLSTKTFSAALRAGNCSIKRVSNYPELEFPVLMAQLEGFNETLIASSLPGVSRLPYELQVTLAAAVEAWKDAGFMDHPPLSNRVGLVVTGDNLLPNLNFKYYKAFTNNPTYLSPKAITQCFDSYHLGVISEVLNITGAGFVAGGASASGNIALIQAQQLLQQESLDACLVVGNFTHFSPIAIQAFYNSGALGGAHFIDHPNKASRPFDKNRDGFILGEAAGAILLEKEKPTQRRSTVYGKILSGSMALSATQSTAPDITAEVRVMRQTLSQTQLSPKDITYLNTHGTSSLLGDVTEMAAIRTIFAEHLPKVWLNSTKSLIGHSLNSAGILEAIATIIQLKNNFLHPNINLDEPIDLQANWVGKKLVENIHNHYALSNSFGFFGIHTCLLLEKEE</sequence>
<dbReference type="EC" id="2.3.1.41" evidence="6"/>
<evidence type="ECO:0000313" key="7">
    <source>
        <dbReference type="Proteomes" id="UP000008555"/>
    </source>
</evidence>
<dbReference type="GO" id="GO:0006633">
    <property type="term" value="P:fatty acid biosynthetic process"/>
    <property type="evidence" value="ECO:0007669"/>
    <property type="project" value="TreeGrafter"/>
</dbReference>
<gene>
    <name evidence="6" type="ordered locus">CBUD_1932</name>
</gene>
<dbReference type="GO" id="GO:0005829">
    <property type="term" value="C:cytosol"/>
    <property type="evidence" value="ECO:0007669"/>
    <property type="project" value="TreeGrafter"/>
</dbReference>
<dbReference type="EMBL" id="CP000733">
    <property type="protein sequence ID" value="ABS77282.1"/>
    <property type="molecule type" value="Genomic_DNA"/>
</dbReference>
<proteinExistence type="inferred from homology"/>
<evidence type="ECO:0000256" key="1">
    <source>
        <dbReference type="ARBA" id="ARBA00005194"/>
    </source>
</evidence>
<dbReference type="InterPro" id="IPR014030">
    <property type="entry name" value="Ketoacyl_synth_N"/>
</dbReference>
<dbReference type="HOGENOM" id="CLU_000022_69_2_6"/>
<dbReference type="Proteomes" id="UP000008555">
    <property type="component" value="Chromosome"/>
</dbReference>
<accession>A9KEM6</accession>
<dbReference type="RefSeq" id="WP_011997327.1">
    <property type="nucleotide sequence ID" value="NC_009727.1"/>
</dbReference>
<dbReference type="GO" id="GO:0004315">
    <property type="term" value="F:3-oxoacyl-[acyl-carrier-protein] synthase activity"/>
    <property type="evidence" value="ECO:0007669"/>
    <property type="project" value="UniProtKB-EC"/>
</dbReference>
<name>A9KEM6_COXBN</name>
<comment type="similarity">
    <text evidence="2 4">Belongs to the thiolase-like superfamily. Beta-ketoacyl-ACP synthases family.</text>
</comment>
<dbReference type="PANTHER" id="PTHR11712">
    <property type="entry name" value="POLYKETIDE SYNTHASE-RELATED"/>
    <property type="match status" value="1"/>
</dbReference>
<dbReference type="SMART" id="SM00825">
    <property type="entry name" value="PKS_KS"/>
    <property type="match status" value="1"/>
</dbReference>
<protein>
    <submittedName>
        <fullName evidence="6">3-oxoacyl-[acyl-carrier-protein] synthase</fullName>
        <ecNumber evidence="6">2.3.1.41</ecNumber>
    </submittedName>
</protein>
<reference evidence="6 7" key="1">
    <citation type="journal article" date="2009" name="Infect. Immun.">
        <title>Comparative genomics reveal extensive transposon-mediated genomic plasticity and diversity among potential effector proteins within the genus Coxiella.</title>
        <authorList>
            <person name="Beare P.A."/>
            <person name="Unsworth N."/>
            <person name="Andoh M."/>
            <person name="Voth D.E."/>
            <person name="Omsland A."/>
            <person name="Gilk S.D."/>
            <person name="Williams K.P."/>
            <person name="Sobral B.W."/>
            <person name="Kupko J.J.III."/>
            <person name="Porcella S.F."/>
            <person name="Samuel J.E."/>
            <person name="Heinzen R.A."/>
        </authorList>
    </citation>
    <scope>NUCLEOTIDE SEQUENCE [LARGE SCALE GENOMIC DNA]</scope>
    <source>
        <strain evidence="6 7">Dugway 5J108-111</strain>
    </source>
</reference>
<evidence type="ECO:0000313" key="6">
    <source>
        <dbReference type="EMBL" id="ABS77282.1"/>
    </source>
</evidence>
<dbReference type="Pfam" id="PF02801">
    <property type="entry name" value="Ketoacyl-synt_C"/>
    <property type="match status" value="1"/>
</dbReference>
<comment type="pathway">
    <text evidence="1">Lipid metabolism; fatty acid biosynthesis.</text>
</comment>
<feature type="domain" description="Ketosynthase family 3 (KS3)" evidence="5">
    <location>
        <begin position="3"/>
        <end position="409"/>
    </location>
</feature>
<dbReference type="InterPro" id="IPR016039">
    <property type="entry name" value="Thiolase-like"/>
</dbReference>
<dbReference type="Gene3D" id="3.40.47.10">
    <property type="match status" value="2"/>
</dbReference>
<dbReference type="Pfam" id="PF00109">
    <property type="entry name" value="ketoacyl-synt"/>
    <property type="match status" value="1"/>
</dbReference>
<dbReference type="NCBIfam" id="NF005490">
    <property type="entry name" value="PRK07103.1"/>
    <property type="match status" value="1"/>
</dbReference>
<keyword evidence="6" id="KW-0012">Acyltransferase</keyword>
<dbReference type="InterPro" id="IPR000794">
    <property type="entry name" value="Beta-ketoacyl_synthase"/>
</dbReference>
<evidence type="ECO:0000259" key="5">
    <source>
        <dbReference type="PROSITE" id="PS52004"/>
    </source>
</evidence>
<keyword evidence="3 4" id="KW-0808">Transferase</keyword>
<dbReference type="AlphaFoldDB" id="A9KEM6"/>
<evidence type="ECO:0000256" key="3">
    <source>
        <dbReference type="ARBA" id="ARBA00022679"/>
    </source>
</evidence>
<dbReference type="InterPro" id="IPR020841">
    <property type="entry name" value="PKS_Beta-ketoAc_synthase_dom"/>
</dbReference>
<organism evidence="6 7">
    <name type="scientific">Coxiella burnetii (strain Dugway 5J108-111)</name>
    <dbReference type="NCBI Taxonomy" id="434922"/>
    <lineage>
        <taxon>Bacteria</taxon>
        <taxon>Pseudomonadati</taxon>
        <taxon>Pseudomonadota</taxon>
        <taxon>Gammaproteobacteria</taxon>
        <taxon>Legionellales</taxon>
        <taxon>Coxiellaceae</taxon>
        <taxon>Coxiella</taxon>
    </lineage>
</organism>
<evidence type="ECO:0000256" key="2">
    <source>
        <dbReference type="ARBA" id="ARBA00008467"/>
    </source>
</evidence>
<dbReference type="KEGG" id="cbd:CBUD_1932"/>